<name>A0ABR1GS03_9HYPO</name>
<evidence type="ECO:0000259" key="2">
    <source>
        <dbReference type="Pfam" id="PF01728"/>
    </source>
</evidence>
<feature type="region of interest" description="Disordered" evidence="1">
    <location>
        <begin position="1"/>
        <end position="41"/>
    </location>
</feature>
<feature type="compositionally biased region" description="Low complexity" evidence="1">
    <location>
        <begin position="1"/>
        <end position="13"/>
    </location>
</feature>
<sequence length="386" mass="43253">MSSDTDQSSPDSPRNSPTSLEPTVAAGQSSGDGQEDDDARFLRIARANKKIKEYASEKSVEFRRLQELRKKGWESTEGDEHFKKQRNRSDKPSVKNALYFYNMMQIIGKDLQRSTKAFNVLHRATQPAILDMCMAPGGFVACCLRKYPNVRVRALSLPVGQGGHEVLLDRANVQVDFVDVTMLAGDMGITKDDIPADHPDAGSFLLEQRFSAAEKFDLALCDGQVLRTHKRLEWREPNEARRLTTIQLALSLEHLNPGGTMVILLHKLEAWGSLKLLNTLSKFSDVKLFKHRQHHSIRSSFYAVAKNIQADSELATMAVADWKREWKISSLGTSVECAEAFQAGREDAQRLLDEFGERMLVMGRAVWGTQATALEQASFIKEGQKA</sequence>
<evidence type="ECO:0000256" key="1">
    <source>
        <dbReference type="SAM" id="MobiDB-lite"/>
    </source>
</evidence>
<dbReference type="Proteomes" id="UP001498476">
    <property type="component" value="Unassembled WGS sequence"/>
</dbReference>
<feature type="domain" description="Ribosomal RNA methyltransferase FtsJ" evidence="2">
    <location>
        <begin position="114"/>
        <end position="305"/>
    </location>
</feature>
<dbReference type="EMBL" id="JAZAVJ010000196">
    <property type="protein sequence ID" value="KAK7408173.1"/>
    <property type="molecule type" value="Genomic_DNA"/>
</dbReference>
<accession>A0ABR1GS03</accession>
<dbReference type="Gene3D" id="3.40.50.150">
    <property type="entry name" value="Vaccinia Virus protein VP39"/>
    <property type="match status" value="1"/>
</dbReference>
<dbReference type="InterPro" id="IPR002877">
    <property type="entry name" value="RNA_MeTrfase_FtsJ_dom"/>
</dbReference>
<evidence type="ECO:0000313" key="3">
    <source>
        <dbReference type="EMBL" id="KAK7408173.1"/>
    </source>
</evidence>
<dbReference type="SUPFAM" id="SSF53335">
    <property type="entry name" value="S-adenosyl-L-methionine-dependent methyltransferases"/>
    <property type="match status" value="1"/>
</dbReference>
<proteinExistence type="predicted"/>
<evidence type="ECO:0000313" key="4">
    <source>
        <dbReference type="Proteomes" id="UP001498476"/>
    </source>
</evidence>
<protein>
    <recommendedName>
        <fullName evidence="2">Ribosomal RNA methyltransferase FtsJ domain-containing protein</fullName>
    </recommendedName>
</protein>
<dbReference type="Pfam" id="PF01728">
    <property type="entry name" value="FtsJ"/>
    <property type="match status" value="1"/>
</dbReference>
<comment type="caution">
    <text evidence="3">The sequence shown here is derived from an EMBL/GenBank/DDBJ whole genome shotgun (WGS) entry which is preliminary data.</text>
</comment>
<organism evidence="3 4">
    <name type="scientific">Neonectria punicea</name>
    <dbReference type="NCBI Taxonomy" id="979145"/>
    <lineage>
        <taxon>Eukaryota</taxon>
        <taxon>Fungi</taxon>
        <taxon>Dikarya</taxon>
        <taxon>Ascomycota</taxon>
        <taxon>Pezizomycotina</taxon>
        <taxon>Sordariomycetes</taxon>
        <taxon>Hypocreomycetidae</taxon>
        <taxon>Hypocreales</taxon>
        <taxon>Nectriaceae</taxon>
        <taxon>Neonectria</taxon>
    </lineage>
</organism>
<keyword evidence="4" id="KW-1185">Reference proteome</keyword>
<reference evidence="3 4" key="1">
    <citation type="journal article" date="2025" name="Microbiol. Resour. Announc.">
        <title>Draft genome sequences for Neonectria magnoliae and Neonectria punicea, canker pathogens of Liriodendron tulipifera and Acer saccharum in West Virginia.</title>
        <authorList>
            <person name="Petronek H.M."/>
            <person name="Kasson M.T."/>
            <person name="Metheny A.M."/>
            <person name="Stauder C.M."/>
            <person name="Lovett B."/>
            <person name="Lynch S.C."/>
            <person name="Garnas J.R."/>
            <person name="Kasson L.R."/>
            <person name="Stajich J.E."/>
        </authorList>
    </citation>
    <scope>NUCLEOTIDE SEQUENCE [LARGE SCALE GENOMIC DNA]</scope>
    <source>
        <strain evidence="3 4">NRRL 64653</strain>
    </source>
</reference>
<dbReference type="InterPro" id="IPR029063">
    <property type="entry name" value="SAM-dependent_MTases_sf"/>
</dbReference>
<gene>
    <name evidence="3" type="ORF">QQX98_009639</name>
</gene>